<dbReference type="AlphaFoldDB" id="A0A9X0CZI5"/>
<dbReference type="Proteomes" id="UP001163046">
    <property type="component" value="Unassembled WGS sequence"/>
</dbReference>
<dbReference type="InterPro" id="IPR052972">
    <property type="entry name" value="Sacsin_chaperone_reg"/>
</dbReference>
<evidence type="ECO:0000313" key="3">
    <source>
        <dbReference type="Proteomes" id="UP001163046"/>
    </source>
</evidence>
<keyword evidence="3" id="KW-1185">Reference proteome</keyword>
<reference evidence="2" key="1">
    <citation type="submission" date="2023-01" db="EMBL/GenBank/DDBJ databases">
        <title>Genome assembly of the deep-sea coral Lophelia pertusa.</title>
        <authorList>
            <person name="Herrera S."/>
            <person name="Cordes E."/>
        </authorList>
    </citation>
    <scope>NUCLEOTIDE SEQUENCE</scope>
    <source>
        <strain evidence="2">USNM1676648</strain>
        <tissue evidence="2">Polyp</tissue>
    </source>
</reference>
<sequence>MFRFPLRTEQMARESKISSSPVSLERLDTMMQELKKELFEVLLFVNNVKKITLCEVNERSGNLVNSYSVEAVMSKEDEVKRKAFADHINQIGKKSRTGADVRATKEPVSYVLNITDTLGNEEKWLIVQTDWL</sequence>
<gene>
    <name evidence="2" type="ORF">OS493_010869</name>
</gene>
<dbReference type="GO" id="GO:0030544">
    <property type="term" value="F:Hsp70 protein binding"/>
    <property type="evidence" value="ECO:0007669"/>
    <property type="project" value="TreeGrafter"/>
</dbReference>
<feature type="domain" description="Sacsin/Nov" evidence="1">
    <location>
        <begin position="1"/>
        <end position="66"/>
    </location>
</feature>
<organism evidence="2 3">
    <name type="scientific">Desmophyllum pertusum</name>
    <dbReference type="NCBI Taxonomy" id="174260"/>
    <lineage>
        <taxon>Eukaryota</taxon>
        <taxon>Metazoa</taxon>
        <taxon>Cnidaria</taxon>
        <taxon>Anthozoa</taxon>
        <taxon>Hexacorallia</taxon>
        <taxon>Scleractinia</taxon>
        <taxon>Caryophylliina</taxon>
        <taxon>Caryophylliidae</taxon>
        <taxon>Desmophyllum</taxon>
    </lineage>
</organism>
<dbReference type="Pfam" id="PF25794">
    <property type="entry name" value="SACS"/>
    <property type="match status" value="1"/>
</dbReference>
<dbReference type="PANTHER" id="PTHR15600">
    <property type="entry name" value="SACSIN"/>
    <property type="match status" value="1"/>
</dbReference>
<evidence type="ECO:0000313" key="2">
    <source>
        <dbReference type="EMBL" id="KAJ7380158.1"/>
    </source>
</evidence>
<name>A0A9X0CZI5_9CNID</name>
<comment type="caution">
    <text evidence="2">The sequence shown here is derived from an EMBL/GenBank/DDBJ whole genome shotgun (WGS) entry which is preliminary data.</text>
</comment>
<dbReference type="PANTHER" id="PTHR15600:SF42">
    <property type="entry name" value="SACSIN"/>
    <property type="match status" value="1"/>
</dbReference>
<dbReference type="EMBL" id="MU826354">
    <property type="protein sequence ID" value="KAJ7380158.1"/>
    <property type="molecule type" value="Genomic_DNA"/>
</dbReference>
<protein>
    <recommendedName>
        <fullName evidence="1">Sacsin/Nov domain-containing protein</fullName>
    </recommendedName>
</protein>
<dbReference type="InterPro" id="IPR058210">
    <property type="entry name" value="SACS/Nov_dom"/>
</dbReference>
<evidence type="ECO:0000259" key="1">
    <source>
        <dbReference type="Pfam" id="PF25794"/>
    </source>
</evidence>
<accession>A0A9X0CZI5</accession>
<proteinExistence type="predicted"/>